<dbReference type="Proteomes" id="UP000583929">
    <property type="component" value="Unassembled WGS sequence"/>
</dbReference>
<dbReference type="AlphaFoldDB" id="A0A7J6HIA1"/>
<protein>
    <recommendedName>
        <fullName evidence="3">DNA-directed RNA polymerase</fullName>
    </recommendedName>
</protein>
<gene>
    <name evidence="1" type="ORF">G4B88_000661</name>
</gene>
<accession>A0A7J6HIA1</accession>
<dbReference type="EMBL" id="JAATIQ010000046">
    <property type="protein sequence ID" value="KAF4394150.1"/>
    <property type="molecule type" value="Genomic_DNA"/>
</dbReference>
<comment type="caution">
    <text evidence="1">The sequence shown here is derived from an EMBL/GenBank/DDBJ whole genome shotgun (WGS) entry which is preliminary data.</text>
</comment>
<sequence>MCNFDISLLPIKLNLPMVCKPLDWTSKKPRTLADIEGGYLSGVTGDFYNRFRLLSSHDYENFYILLKDPNLMCNVLNTLQSQVFERNNNVGILMDRRLAKVNLQGASDLLRSCYANNEGIKEVCRFKKLLSELVKRVQHARYEDFVLTLVSA</sequence>
<evidence type="ECO:0000313" key="1">
    <source>
        <dbReference type="EMBL" id="KAF4394150.1"/>
    </source>
</evidence>
<evidence type="ECO:0000313" key="2">
    <source>
        <dbReference type="Proteomes" id="UP000583929"/>
    </source>
</evidence>
<dbReference type="SUPFAM" id="SSF56672">
    <property type="entry name" value="DNA/RNA polymerases"/>
    <property type="match status" value="1"/>
</dbReference>
<name>A0A7J6HIA1_CANSA</name>
<reference evidence="1 2" key="1">
    <citation type="journal article" date="2020" name="bioRxiv">
        <title>Sequence and annotation of 42 cannabis genomes reveals extensive copy number variation in cannabinoid synthesis and pathogen resistance genes.</title>
        <authorList>
            <person name="Mckernan K.J."/>
            <person name="Helbert Y."/>
            <person name="Kane L.T."/>
            <person name="Ebling H."/>
            <person name="Zhang L."/>
            <person name="Liu B."/>
            <person name="Eaton Z."/>
            <person name="Mclaughlin S."/>
            <person name="Kingan S."/>
            <person name="Baybayan P."/>
            <person name="Concepcion G."/>
            <person name="Jordan M."/>
            <person name="Riva A."/>
            <person name="Barbazuk W."/>
            <person name="Harkins T."/>
        </authorList>
    </citation>
    <scope>NUCLEOTIDE SEQUENCE [LARGE SCALE GENOMIC DNA]</scope>
    <source>
        <strain evidence="2">cv. Jamaican Lion 4</strain>
        <tissue evidence="1">Leaf</tissue>
    </source>
</reference>
<organism evidence="1 2">
    <name type="scientific">Cannabis sativa</name>
    <name type="common">Hemp</name>
    <name type="synonym">Marijuana</name>
    <dbReference type="NCBI Taxonomy" id="3483"/>
    <lineage>
        <taxon>Eukaryota</taxon>
        <taxon>Viridiplantae</taxon>
        <taxon>Streptophyta</taxon>
        <taxon>Embryophyta</taxon>
        <taxon>Tracheophyta</taxon>
        <taxon>Spermatophyta</taxon>
        <taxon>Magnoliopsida</taxon>
        <taxon>eudicotyledons</taxon>
        <taxon>Gunneridae</taxon>
        <taxon>Pentapetalae</taxon>
        <taxon>rosids</taxon>
        <taxon>fabids</taxon>
        <taxon>Rosales</taxon>
        <taxon>Cannabaceae</taxon>
        <taxon>Cannabis</taxon>
    </lineage>
</organism>
<dbReference type="InterPro" id="IPR043502">
    <property type="entry name" value="DNA/RNA_pol_sf"/>
</dbReference>
<evidence type="ECO:0008006" key="3">
    <source>
        <dbReference type="Google" id="ProtNLM"/>
    </source>
</evidence>
<keyword evidence="2" id="KW-1185">Reference proteome</keyword>
<proteinExistence type="predicted"/>